<name>A0A9P8XWR2_9PEZI</name>
<accession>A0A9P8XWR2</accession>
<dbReference type="EMBL" id="JAGTJQ010000010">
    <property type="protein sequence ID" value="KAH7021321.1"/>
    <property type="molecule type" value="Genomic_DNA"/>
</dbReference>
<evidence type="ECO:0000256" key="1">
    <source>
        <dbReference type="SAM" id="MobiDB-lite"/>
    </source>
</evidence>
<dbReference type="OrthoDB" id="5427664at2759"/>
<dbReference type="PANTHER" id="PTHR37577:SF1">
    <property type="entry name" value="INTEGRAL MEMBRANE PROTEIN"/>
    <property type="match status" value="1"/>
</dbReference>
<gene>
    <name evidence="3" type="ORF">B0I36DRAFT_367739</name>
</gene>
<sequence>MGANVSVEECRTDFNISVNCTLLGPFNETTEEWTMLPPYTSIGGIERGNVPGDADVAGQLILITFISVTSAAIFFSLALLAMGFAKVWSKDKARTKEQKEAGGPTISWSEVFETFVLCCSDQQIFTGAAYGITMRYYRRCVVSAYHYNMISAMLLISCATHILAVGAVRQYWRHTVLSFVRVACVGLFILMTTMFMMNQNARGALKFPTTLSHIDGQDSLLFLPAACFQSTDSAVLGTLQASTASVNAFFTTLKDSTPGWNRIQGWTAFVCIMLYYGLALITVFGRLIIYCCARCCTGTGRAMRQKTDSLADRPGGTGMAIRVIRHYYYCVFLALGFAIAVYTTATTVRYFYELRTWAHNSGWMQTPNPENETTTFGQLVPALSCAYILFGLAQVISERKVGIDERRKLQRRYSSADYISQYGLSSGKLIPADFYSNSIDASSPAAKSRDGGYFPLMAVTPDGGSTTSKWPSHPPVTPQTSSYSLREPYEFSPMNIPSPPADSARRSVSYATNIRDSTSASTLVGSDFTGQFRAGTPAAVRVVVGVELPKNGTSQADSGHESPFVRISSGSSSTVIDGGRRVSDSPSPVVS</sequence>
<feature type="transmembrane region" description="Helical" evidence="2">
    <location>
        <begin position="144"/>
        <end position="164"/>
    </location>
</feature>
<reference evidence="3" key="1">
    <citation type="journal article" date="2021" name="Nat. Commun.">
        <title>Genetic determinants of endophytism in the Arabidopsis root mycobiome.</title>
        <authorList>
            <person name="Mesny F."/>
            <person name="Miyauchi S."/>
            <person name="Thiergart T."/>
            <person name="Pickel B."/>
            <person name="Atanasova L."/>
            <person name="Karlsson M."/>
            <person name="Huettel B."/>
            <person name="Barry K.W."/>
            <person name="Haridas S."/>
            <person name="Chen C."/>
            <person name="Bauer D."/>
            <person name="Andreopoulos W."/>
            <person name="Pangilinan J."/>
            <person name="LaButti K."/>
            <person name="Riley R."/>
            <person name="Lipzen A."/>
            <person name="Clum A."/>
            <person name="Drula E."/>
            <person name="Henrissat B."/>
            <person name="Kohler A."/>
            <person name="Grigoriev I.V."/>
            <person name="Martin F.M."/>
            <person name="Hacquard S."/>
        </authorList>
    </citation>
    <scope>NUCLEOTIDE SEQUENCE</scope>
    <source>
        <strain evidence="3">MPI-CAGE-CH-0230</strain>
    </source>
</reference>
<feature type="transmembrane region" description="Helical" evidence="2">
    <location>
        <begin position="263"/>
        <end position="284"/>
    </location>
</feature>
<feature type="transmembrane region" description="Helical" evidence="2">
    <location>
        <begin position="176"/>
        <end position="198"/>
    </location>
</feature>
<evidence type="ECO:0000256" key="2">
    <source>
        <dbReference type="SAM" id="Phobius"/>
    </source>
</evidence>
<keyword evidence="4" id="KW-1185">Reference proteome</keyword>
<feature type="transmembrane region" description="Helical" evidence="2">
    <location>
        <begin position="60"/>
        <end position="85"/>
    </location>
</feature>
<evidence type="ECO:0000313" key="4">
    <source>
        <dbReference type="Proteomes" id="UP000756346"/>
    </source>
</evidence>
<keyword evidence="2" id="KW-0472">Membrane</keyword>
<organism evidence="3 4">
    <name type="scientific">Microdochium trichocladiopsis</name>
    <dbReference type="NCBI Taxonomy" id="1682393"/>
    <lineage>
        <taxon>Eukaryota</taxon>
        <taxon>Fungi</taxon>
        <taxon>Dikarya</taxon>
        <taxon>Ascomycota</taxon>
        <taxon>Pezizomycotina</taxon>
        <taxon>Sordariomycetes</taxon>
        <taxon>Xylariomycetidae</taxon>
        <taxon>Xylariales</taxon>
        <taxon>Microdochiaceae</taxon>
        <taxon>Microdochium</taxon>
    </lineage>
</organism>
<dbReference type="RefSeq" id="XP_046007522.1">
    <property type="nucleotide sequence ID" value="XM_046159518.1"/>
</dbReference>
<feature type="transmembrane region" description="Helical" evidence="2">
    <location>
        <begin position="376"/>
        <end position="397"/>
    </location>
</feature>
<dbReference type="AlphaFoldDB" id="A0A9P8XWR2"/>
<dbReference type="GeneID" id="70189064"/>
<feature type="transmembrane region" description="Helical" evidence="2">
    <location>
        <begin position="327"/>
        <end position="352"/>
    </location>
</feature>
<keyword evidence="2" id="KW-1133">Transmembrane helix</keyword>
<dbReference type="Proteomes" id="UP000756346">
    <property type="component" value="Unassembled WGS sequence"/>
</dbReference>
<dbReference type="PANTHER" id="PTHR37577">
    <property type="entry name" value="INTEGRAL MEMBRANE PROTEIN"/>
    <property type="match status" value="1"/>
</dbReference>
<keyword evidence="2" id="KW-0812">Transmembrane</keyword>
<dbReference type="InterPro" id="IPR053018">
    <property type="entry name" value="Elsinochrome_Biosynth-Asso"/>
</dbReference>
<proteinExistence type="predicted"/>
<evidence type="ECO:0000313" key="3">
    <source>
        <dbReference type="EMBL" id="KAH7021321.1"/>
    </source>
</evidence>
<protein>
    <submittedName>
        <fullName evidence="3">Uncharacterized protein</fullName>
    </submittedName>
</protein>
<comment type="caution">
    <text evidence="3">The sequence shown here is derived from an EMBL/GenBank/DDBJ whole genome shotgun (WGS) entry which is preliminary data.</text>
</comment>
<feature type="region of interest" description="Disordered" evidence="1">
    <location>
        <begin position="551"/>
        <end position="591"/>
    </location>
</feature>